<feature type="non-terminal residue" evidence="1">
    <location>
        <position position="340"/>
    </location>
</feature>
<evidence type="ECO:0000313" key="2">
    <source>
        <dbReference type="Proteomes" id="UP001597448"/>
    </source>
</evidence>
<accession>A0ABW5FG38</accession>
<comment type="caution">
    <text evidence="1">The sequence shown here is derived from an EMBL/GenBank/DDBJ whole genome shotgun (WGS) entry which is preliminary data.</text>
</comment>
<name>A0ABW5FG38_9BACL</name>
<proteinExistence type="predicted"/>
<evidence type="ECO:0000313" key="1">
    <source>
        <dbReference type="EMBL" id="MFD2413674.1"/>
    </source>
</evidence>
<dbReference type="Proteomes" id="UP001597448">
    <property type="component" value="Unassembled WGS sequence"/>
</dbReference>
<dbReference type="EMBL" id="JBHUKY010000075">
    <property type="protein sequence ID" value="MFD2413674.1"/>
    <property type="molecule type" value="Genomic_DNA"/>
</dbReference>
<gene>
    <name evidence="1" type="ORF">ACFSX3_27785</name>
</gene>
<reference evidence="2" key="1">
    <citation type="journal article" date="2019" name="Int. J. Syst. Evol. Microbiol.">
        <title>The Global Catalogue of Microorganisms (GCM) 10K type strain sequencing project: providing services to taxonomists for standard genome sequencing and annotation.</title>
        <authorList>
            <consortium name="The Broad Institute Genomics Platform"/>
            <consortium name="The Broad Institute Genome Sequencing Center for Infectious Disease"/>
            <person name="Wu L."/>
            <person name="Ma J."/>
        </authorList>
    </citation>
    <scope>NUCLEOTIDE SEQUENCE [LARGE SCALE GENOMIC DNA]</scope>
    <source>
        <strain evidence="2">CCM 8725</strain>
    </source>
</reference>
<organism evidence="1 2">
    <name type="scientific">Paenibacillus rhizoplanae</name>
    <dbReference type="NCBI Taxonomy" id="1917181"/>
    <lineage>
        <taxon>Bacteria</taxon>
        <taxon>Bacillati</taxon>
        <taxon>Bacillota</taxon>
        <taxon>Bacilli</taxon>
        <taxon>Bacillales</taxon>
        <taxon>Paenibacillaceae</taxon>
        <taxon>Paenibacillus</taxon>
    </lineage>
</organism>
<protein>
    <submittedName>
        <fullName evidence="1">Uncharacterized protein</fullName>
    </submittedName>
</protein>
<sequence length="340" mass="36522">MTLLLASLGEEMAVLAADSAISTVIDGAAYRVQDDYKKLHIVDGALVFLSGDANLSEWTIRKYKRSNEKGAAVLQRIMREEYAKYSSIRPQIAELKDYVGLFGFICQVESGKIAGYLINSANKFEIERCEAPASNSVTVTAGVNEKIAQSMLTESYAAGVGALQAYAHIFDTLASEKIGGKADVYLMDRAGIRKIHTHTIKEPQLKRVDRRFVRSAAVLDKQIQALMLDAVITGSHINVGGGTFTVDGTTGHMRTTSGEFSGAITASSITGGSITADTSINVTQDARIGNNLYMGLAGAVNDRKIQFVDPGIYEAYVSFAGSGSKELRMRGANDVRIDAG</sequence>
<dbReference type="RefSeq" id="WP_209994892.1">
    <property type="nucleotide sequence ID" value="NZ_JBHUKY010000075.1"/>
</dbReference>
<keyword evidence="2" id="KW-1185">Reference proteome</keyword>